<dbReference type="InterPro" id="IPR036397">
    <property type="entry name" value="RNaseH_sf"/>
</dbReference>
<feature type="domain" description="RNase H type-1" evidence="2">
    <location>
        <begin position="28"/>
        <end position="175"/>
    </location>
</feature>
<evidence type="ECO:0000313" key="4">
    <source>
        <dbReference type="Proteomes" id="UP000033647"/>
    </source>
</evidence>
<dbReference type="CDD" id="cd09276">
    <property type="entry name" value="Rnase_HI_RT_non_LTR"/>
    <property type="match status" value="1"/>
</dbReference>
<dbReference type="InterPro" id="IPR012337">
    <property type="entry name" value="RNaseH-like_sf"/>
</dbReference>
<dbReference type="PROSITE" id="PS50879">
    <property type="entry name" value="RNASE_H_1"/>
    <property type="match status" value="1"/>
</dbReference>
<evidence type="ECO:0000313" key="3">
    <source>
        <dbReference type="EMBL" id="KJX94307.1"/>
    </source>
</evidence>
<evidence type="ECO:0000259" key="2">
    <source>
        <dbReference type="PROSITE" id="PS50879"/>
    </source>
</evidence>
<protein>
    <recommendedName>
        <fullName evidence="2">RNase H type-1 domain-containing protein</fullName>
    </recommendedName>
</protein>
<name>A0A0F4GBC0_9PEZI</name>
<proteinExistence type="predicted"/>
<dbReference type="GO" id="GO:0003676">
    <property type="term" value="F:nucleic acid binding"/>
    <property type="evidence" value="ECO:0007669"/>
    <property type="project" value="InterPro"/>
</dbReference>
<sequence length="473" mass="52325">MASGNIIRARRDANGKVEFVDASSSWIATSTMEIYSDGSVKDNAGAKWGGSGIARFEDGWWIGKSFGVGKGCTPCRAEIRGICEAVSWAVDLLVAKPGSFTEVIVLCDSTDAMNECCNFFTTPPSGAFEWLGLMFLYRVRALRLHGAQLVFQWVKGHSGNDGNDCADDLAKRGSAAALEEGAETPRSDGVAESHLAARPFSATEQCAITSDLGRENRRPRSKRKPLNTSITRNNGRGVLGANTGAGGDSEDEKHCNLDGNKGLSEASAENDEEEEITYCTAACHGRPHRQYMKAQGKQVTTGALGTKKKKDLPPPIGMLLKIAQYLLPTTVRMCADYGFYSQPNYVDSFIDCETIPDLRAVLNLRLTLQQLESIAQKTVQNYLDNRHETLHVVYATEWQGSRNKLRLDIPIYEFIQKFRTLRVDLSFNFGYFPHTPEPDLEHTIETLSITVTRHRDSWRVLLENKVNECVLIA</sequence>
<dbReference type="Gene3D" id="3.30.420.10">
    <property type="entry name" value="Ribonuclease H-like superfamily/Ribonuclease H"/>
    <property type="match status" value="1"/>
</dbReference>
<gene>
    <name evidence="3" type="ORF">TI39_contig4202g00045</name>
</gene>
<dbReference type="Proteomes" id="UP000033647">
    <property type="component" value="Unassembled WGS sequence"/>
</dbReference>
<organism evidence="3 4">
    <name type="scientific">Zymoseptoria brevis</name>
    <dbReference type="NCBI Taxonomy" id="1047168"/>
    <lineage>
        <taxon>Eukaryota</taxon>
        <taxon>Fungi</taxon>
        <taxon>Dikarya</taxon>
        <taxon>Ascomycota</taxon>
        <taxon>Pezizomycotina</taxon>
        <taxon>Dothideomycetes</taxon>
        <taxon>Dothideomycetidae</taxon>
        <taxon>Mycosphaerellales</taxon>
        <taxon>Mycosphaerellaceae</taxon>
        <taxon>Zymoseptoria</taxon>
    </lineage>
</organism>
<dbReference type="Pfam" id="PF00075">
    <property type="entry name" value="RNase_H"/>
    <property type="match status" value="1"/>
</dbReference>
<evidence type="ECO:0000256" key="1">
    <source>
        <dbReference type="SAM" id="MobiDB-lite"/>
    </source>
</evidence>
<dbReference type="SUPFAM" id="SSF53098">
    <property type="entry name" value="Ribonuclease H-like"/>
    <property type="match status" value="1"/>
</dbReference>
<dbReference type="OrthoDB" id="407198at2759"/>
<reference evidence="3 4" key="1">
    <citation type="submission" date="2015-03" db="EMBL/GenBank/DDBJ databases">
        <title>RNA-seq based gene annotation and comparative genomics of four Zymoseptoria species reveal species-specific pathogenicity related genes and transposable element activity.</title>
        <authorList>
            <person name="Grandaubert J."/>
            <person name="Bhattacharyya A."/>
            <person name="Stukenbrock E.H."/>
        </authorList>
    </citation>
    <scope>NUCLEOTIDE SEQUENCE [LARGE SCALE GENOMIC DNA]</scope>
    <source>
        <strain evidence="3 4">Zb18110</strain>
    </source>
</reference>
<feature type="region of interest" description="Disordered" evidence="1">
    <location>
        <begin position="208"/>
        <end position="259"/>
    </location>
</feature>
<dbReference type="AlphaFoldDB" id="A0A0F4GBC0"/>
<keyword evidence="4" id="KW-1185">Reference proteome</keyword>
<dbReference type="EMBL" id="LAFY01004161">
    <property type="protein sequence ID" value="KJX94307.1"/>
    <property type="molecule type" value="Genomic_DNA"/>
</dbReference>
<comment type="caution">
    <text evidence="3">The sequence shown here is derived from an EMBL/GenBank/DDBJ whole genome shotgun (WGS) entry which is preliminary data.</text>
</comment>
<dbReference type="GO" id="GO:0004523">
    <property type="term" value="F:RNA-DNA hybrid ribonuclease activity"/>
    <property type="evidence" value="ECO:0007669"/>
    <property type="project" value="InterPro"/>
</dbReference>
<dbReference type="InterPro" id="IPR002156">
    <property type="entry name" value="RNaseH_domain"/>
</dbReference>
<accession>A0A0F4GBC0</accession>